<evidence type="ECO:0000259" key="2">
    <source>
        <dbReference type="Pfam" id="PF14016"/>
    </source>
</evidence>
<feature type="region of interest" description="Disordered" evidence="1">
    <location>
        <begin position="1"/>
        <end position="34"/>
    </location>
</feature>
<dbReference type="RefSeq" id="WP_063755199.1">
    <property type="nucleotide sequence ID" value="NZ_CP051006.1"/>
</dbReference>
<evidence type="ECO:0000313" key="3">
    <source>
        <dbReference type="EMBL" id="QNT90678.1"/>
    </source>
</evidence>
<feature type="domain" description="DUF4232" evidence="2">
    <location>
        <begin position="18"/>
        <end position="126"/>
    </location>
</feature>
<dbReference type="EMBL" id="CP051006">
    <property type="protein sequence ID" value="QNT90678.1"/>
    <property type="molecule type" value="Genomic_DNA"/>
</dbReference>
<dbReference type="GeneID" id="91460001"/>
<proteinExistence type="predicted"/>
<sequence length="186" mass="20011">MSRRRPPQRIRSAPARRPANLKTKITQDAASSGHRHYRVTLAAAPRTSACQLGGSPRDVKFYDNSSLKGVTAKPYGSQGTKVTFGPGHPVHFDIQVPSTTKGAKANRVVFTLRTPASGIIPGDQESDGKLSAQGIRPRRPRRGVARTTRAAGEELAMTAVVAAVTCRSKQPHFSRQPAPGRAIPWS</sequence>
<evidence type="ECO:0000313" key="4">
    <source>
        <dbReference type="Proteomes" id="UP000516422"/>
    </source>
</evidence>
<feature type="region of interest" description="Disordered" evidence="1">
    <location>
        <begin position="119"/>
        <end position="150"/>
    </location>
</feature>
<name>A0A7H1PRJ8_9ACTN</name>
<dbReference type="AlphaFoldDB" id="A0A7H1PRJ8"/>
<gene>
    <name evidence="3" type="ORF">HEP81_00341</name>
</gene>
<dbReference type="KEGG" id="sgf:HEP81_00341"/>
<dbReference type="InterPro" id="IPR025326">
    <property type="entry name" value="DUF4232"/>
</dbReference>
<accession>A0A7H1PRJ8</accession>
<organism evidence="3 4">
    <name type="scientific">Streptomyces griseofuscus</name>
    <dbReference type="NCBI Taxonomy" id="146922"/>
    <lineage>
        <taxon>Bacteria</taxon>
        <taxon>Bacillati</taxon>
        <taxon>Actinomycetota</taxon>
        <taxon>Actinomycetes</taxon>
        <taxon>Kitasatosporales</taxon>
        <taxon>Streptomycetaceae</taxon>
        <taxon>Streptomyces</taxon>
    </lineage>
</organism>
<dbReference type="Pfam" id="PF14016">
    <property type="entry name" value="DUF4232"/>
    <property type="match status" value="1"/>
</dbReference>
<evidence type="ECO:0000256" key="1">
    <source>
        <dbReference type="SAM" id="MobiDB-lite"/>
    </source>
</evidence>
<dbReference type="Proteomes" id="UP000516422">
    <property type="component" value="Chromosome"/>
</dbReference>
<protein>
    <recommendedName>
        <fullName evidence="2">DUF4232 domain-containing protein</fullName>
    </recommendedName>
</protein>
<reference evidence="3 4" key="1">
    <citation type="submission" date="2020-04" db="EMBL/GenBank/DDBJ databases">
        <title>Characterization and engineering of Streptomyces griseofuscus DSM40191 as a potential heterologous host for expression of BGCs.</title>
        <authorList>
            <person name="Gren T."/>
            <person name="Whitford C.M."/>
            <person name="Mohite O.S."/>
            <person name="Joergensen T.S."/>
            <person name="Nielsen J.B."/>
            <person name="Lee S.Y."/>
            <person name="Weber T."/>
        </authorList>
    </citation>
    <scope>NUCLEOTIDE SEQUENCE [LARGE SCALE GENOMIC DNA]</scope>
    <source>
        <strain evidence="3 4">DSM 40191</strain>
    </source>
</reference>